<feature type="region of interest" description="Disordered" evidence="1">
    <location>
        <begin position="105"/>
        <end position="132"/>
    </location>
</feature>
<feature type="compositionally biased region" description="Basic and acidic residues" evidence="1">
    <location>
        <begin position="123"/>
        <end position="132"/>
    </location>
</feature>
<proteinExistence type="predicted"/>
<evidence type="ECO:0000256" key="2">
    <source>
        <dbReference type="SAM" id="SignalP"/>
    </source>
</evidence>
<dbReference type="Pfam" id="PF07027">
    <property type="entry name" value="DUF1318"/>
    <property type="match status" value="1"/>
</dbReference>
<evidence type="ECO:0000313" key="3">
    <source>
        <dbReference type="EMBL" id="MBY8338210.1"/>
    </source>
</evidence>
<protein>
    <submittedName>
        <fullName evidence="3">YdbL family protein</fullName>
    </submittedName>
</protein>
<organism evidence="3 4">
    <name type="scientific">Alteriqipengyuania abyssalis</name>
    <dbReference type="NCBI Taxonomy" id="2860200"/>
    <lineage>
        <taxon>Bacteria</taxon>
        <taxon>Pseudomonadati</taxon>
        <taxon>Pseudomonadota</taxon>
        <taxon>Alphaproteobacteria</taxon>
        <taxon>Sphingomonadales</taxon>
        <taxon>Erythrobacteraceae</taxon>
        <taxon>Alteriqipengyuania</taxon>
    </lineage>
</organism>
<keyword evidence="4" id="KW-1185">Reference proteome</keyword>
<keyword evidence="2" id="KW-0732">Signal</keyword>
<accession>A0ABS7PGK8</accession>
<evidence type="ECO:0000313" key="4">
    <source>
        <dbReference type="Proteomes" id="UP000759298"/>
    </source>
</evidence>
<comment type="caution">
    <text evidence="3">The sequence shown here is derived from an EMBL/GenBank/DDBJ whole genome shotgun (WGS) entry which is preliminary data.</text>
</comment>
<dbReference type="Proteomes" id="UP000759298">
    <property type="component" value="Unassembled WGS sequence"/>
</dbReference>
<feature type="chain" id="PRO_5045129259" evidence="2">
    <location>
        <begin position="22"/>
        <end position="132"/>
    </location>
</feature>
<dbReference type="EMBL" id="JAHWXP010000004">
    <property type="protein sequence ID" value="MBY8338210.1"/>
    <property type="molecule type" value="Genomic_DNA"/>
</dbReference>
<reference evidence="3 4" key="1">
    <citation type="submission" date="2021-07" db="EMBL/GenBank/DDBJ databases">
        <title>Alteriqipengyuania abyssalis NZ-12B nov, sp.nov isolated from deep sea sponge in pacific ocean.</title>
        <authorList>
            <person name="Tareen S."/>
            <person name="Wink J."/>
        </authorList>
    </citation>
    <scope>NUCLEOTIDE SEQUENCE [LARGE SCALE GENOMIC DNA]</scope>
    <source>
        <strain evidence="3 4">NZ-12B</strain>
    </source>
</reference>
<feature type="signal peptide" evidence="2">
    <location>
        <begin position="1"/>
        <end position="21"/>
    </location>
</feature>
<dbReference type="InterPro" id="IPR008309">
    <property type="entry name" value="YdbL"/>
</dbReference>
<sequence length="132" mass="14379">MMKRTKLMLTIAGGAIGLALANPAAAMFQRDPAYEQARANGQVGERMDGFLGVVGNQPQAIVDLVSDINIRRRANYTERARSQNATIDAYALTQGCLLIARTQPGEKYQAPDGSWKTRTSAPPERDSRCPPM</sequence>
<gene>
    <name evidence="3" type="ORF">KYN89_14260</name>
</gene>
<evidence type="ECO:0000256" key="1">
    <source>
        <dbReference type="SAM" id="MobiDB-lite"/>
    </source>
</evidence>
<name>A0ABS7PGK8_9SPHN</name>